<organism evidence="4 5">
    <name type="scientific">Halomarinibacterium sedimenti</name>
    <dbReference type="NCBI Taxonomy" id="2857106"/>
    <lineage>
        <taxon>Bacteria</taxon>
        <taxon>Pseudomonadati</taxon>
        <taxon>Bacteroidota</taxon>
        <taxon>Flavobacteriia</taxon>
        <taxon>Flavobacteriales</taxon>
        <taxon>Flavobacteriaceae</taxon>
        <taxon>Halomarinibacterium</taxon>
    </lineage>
</organism>
<evidence type="ECO:0000256" key="2">
    <source>
        <dbReference type="ARBA" id="ARBA00022777"/>
    </source>
</evidence>
<dbReference type="RefSeq" id="WP_219050747.1">
    <property type="nucleotide sequence ID" value="NZ_JAHWDP010000001.1"/>
</dbReference>
<comment type="caution">
    <text evidence="4">The sequence shown here is derived from an EMBL/GenBank/DDBJ whole genome shotgun (WGS) entry which is preliminary data.</text>
</comment>
<dbReference type="Pfam" id="PF00294">
    <property type="entry name" value="PfkB"/>
    <property type="match status" value="1"/>
</dbReference>
<dbReference type="Proteomes" id="UP001138686">
    <property type="component" value="Unassembled WGS sequence"/>
</dbReference>
<sequence length="300" mass="33102">MKSNQDIVCFGEILWDVFPTKKVIGGAPLNVALRLHSQGHSVGIISRLGDDDNGKNALEYLKRESFPIEGIQIDDSLQTGEVLVSLNDQGSATYSITQPVAWDAIEYNSVTEELVKNAKVFLFGSLACRNKVSRDSLYKLIDTSNFSVFDVNLRPPFYSKELLIYLLEKSNFVKVNDEELEEIANMLQCPLVGLEEKAFWLIRKMNLKGICVTKGEKGAFLFLENEFCEHKGVKVNVEDTVGAGDSFLATLVGEIFINKTHPSVALERACAVGALVASKAGANCKLSETEVQNLIRTSKS</sequence>
<dbReference type="GO" id="GO:0016301">
    <property type="term" value="F:kinase activity"/>
    <property type="evidence" value="ECO:0007669"/>
    <property type="project" value="UniProtKB-KW"/>
</dbReference>
<dbReference type="CDD" id="cd01167">
    <property type="entry name" value="bac_FRK"/>
    <property type="match status" value="1"/>
</dbReference>
<feature type="domain" description="Carbohydrate kinase PfkB" evidence="3">
    <location>
        <begin position="16"/>
        <end position="283"/>
    </location>
</feature>
<proteinExistence type="predicted"/>
<dbReference type="EMBL" id="JAHWDP010000001">
    <property type="protein sequence ID" value="MBW2936855.1"/>
    <property type="molecule type" value="Genomic_DNA"/>
</dbReference>
<keyword evidence="2 4" id="KW-0418">Kinase</keyword>
<dbReference type="PROSITE" id="PS00583">
    <property type="entry name" value="PFKB_KINASES_1"/>
    <property type="match status" value="1"/>
</dbReference>
<gene>
    <name evidence="4" type="ORF">KXJ69_01985</name>
</gene>
<evidence type="ECO:0000313" key="4">
    <source>
        <dbReference type="EMBL" id="MBW2936855.1"/>
    </source>
</evidence>
<dbReference type="AlphaFoldDB" id="A0A9X1FM58"/>
<evidence type="ECO:0000256" key="1">
    <source>
        <dbReference type="ARBA" id="ARBA00022679"/>
    </source>
</evidence>
<keyword evidence="1" id="KW-0808">Transferase</keyword>
<name>A0A9X1FM58_9FLAO</name>
<protein>
    <submittedName>
        <fullName evidence="4">Carbohydrate kinase</fullName>
    </submittedName>
</protein>
<evidence type="ECO:0000259" key="3">
    <source>
        <dbReference type="Pfam" id="PF00294"/>
    </source>
</evidence>
<dbReference type="PANTHER" id="PTHR43085:SF57">
    <property type="entry name" value="CARBOHYDRATE KINASE PFKB DOMAIN-CONTAINING PROTEIN"/>
    <property type="match status" value="1"/>
</dbReference>
<evidence type="ECO:0000313" key="5">
    <source>
        <dbReference type="Proteomes" id="UP001138686"/>
    </source>
</evidence>
<keyword evidence="5" id="KW-1185">Reference proteome</keyword>
<dbReference type="PANTHER" id="PTHR43085">
    <property type="entry name" value="HEXOKINASE FAMILY MEMBER"/>
    <property type="match status" value="1"/>
</dbReference>
<dbReference type="InterPro" id="IPR050306">
    <property type="entry name" value="PfkB_Carbo_kinase"/>
</dbReference>
<dbReference type="InterPro" id="IPR002173">
    <property type="entry name" value="Carboh/pur_kinase_PfkB_CS"/>
</dbReference>
<accession>A0A9X1FM58</accession>
<reference evidence="4" key="1">
    <citation type="submission" date="2021-07" db="EMBL/GenBank/DDBJ databases">
        <title>Aureisphaera sp. CAU 1614 isolated from sea sediment.</title>
        <authorList>
            <person name="Kim W."/>
        </authorList>
    </citation>
    <scope>NUCLEOTIDE SEQUENCE</scope>
    <source>
        <strain evidence="4">CAU 1614</strain>
    </source>
</reference>
<dbReference type="InterPro" id="IPR011611">
    <property type="entry name" value="PfkB_dom"/>
</dbReference>